<sequence length="248" mass="28131">MTYDMMEDELTCPVCLELFADPLMLPCSHSICKKCLQDIITSRIKSGKEGQLKGFILLIYTLTQSVCKISSKLIGTLPRNFLIFLISGFECPSCRKMHTMSKNKMATLPKNLALENIVFFSEEYTPSNENCGLCEADSSSKAEWFCQKCSVLYCQKCLEIYHPKRGQLQHHKLCRPSNRSADVKPVFCKDHNTETATIFCDICKVLVCHLCVCEGVGKHSGHKIMPLDAAWKTIKVRNIATDFWKKVK</sequence>
<dbReference type="PROSITE" id="PS00518">
    <property type="entry name" value="ZF_RING_1"/>
    <property type="match status" value="1"/>
</dbReference>
<dbReference type="InterPro" id="IPR000315">
    <property type="entry name" value="Znf_B-box"/>
</dbReference>
<dbReference type="KEGG" id="lgi:LOTGIDRAFT_138954"/>
<dbReference type="GO" id="GO:0008270">
    <property type="term" value="F:zinc ion binding"/>
    <property type="evidence" value="ECO:0007669"/>
    <property type="project" value="UniProtKB-KW"/>
</dbReference>
<evidence type="ECO:0008006" key="9">
    <source>
        <dbReference type="Google" id="ProtNLM"/>
    </source>
</evidence>
<dbReference type="InterPro" id="IPR047153">
    <property type="entry name" value="TRIM45/56/19-like"/>
</dbReference>
<evidence type="ECO:0000256" key="2">
    <source>
        <dbReference type="ARBA" id="ARBA00022771"/>
    </source>
</evidence>
<feature type="domain" description="RING-type" evidence="5">
    <location>
        <begin position="12"/>
        <end position="95"/>
    </location>
</feature>
<proteinExistence type="predicted"/>
<dbReference type="Gene3D" id="4.10.830.40">
    <property type="match status" value="1"/>
</dbReference>
<evidence type="ECO:0000313" key="8">
    <source>
        <dbReference type="Proteomes" id="UP000030746"/>
    </source>
</evidence>
<dbReference type="Pfam" id="PF13445">
    <property type="entry name" value="zf-RING_UBOX"/>
    <property type="match status" value="1"/>
</dbReference>
<name>V4CI97_LOTGI</name>
<evidence type="ECO:0000256" key="4">
    <source>
        <dbReference type="PROSITE-ProRule" id="PRU00024"/>
    </source>
</evidence>
<dbReference type="CTD" id="20234128"/>
<keyword evidence="2 4" id="KW-0863">Zinc-finger</keyword>
<keyword evidence="1" id="KW-0479">Metal-binding</keyword>
<dbReference type="SUPFAM" id="SSF57850">
    <property type="entry name" value="RING/U-box"/>
    <property type="match status" value="1"/>
</dbReference>
<dbReference type="SMART" id="SM00184">
    <property type="entry name" value="RING"/>
    <property type="match status" value="1"/>
</dbReference>
<dbReference type="Pfam" id="PF22586">
    <property type="entry name" value="ANCHR-like_BBOX"/>
    <property type="match status" value="1"/>
</dbReference>
<accession>V4CI97</accession>
<dbReference type="PANTHER" id="PTHR25462">
    <property type="entry name" value="BONUS, ISOFORM C-RELATED"/>
    <property type="match status" value="1"/>
</dbReference>
<dbReference type="Pfam" id="PF00643">
    <property type="entry name" value="zf-B_box"/>
    <property type="match status" value="1"/>
</dbReference>
<dbReference type="PANTHER" id="PTHR25462:SF306">
    <property type="entry name" value="TRIPARTITE MOTIF CONTAINING 9"/>
    <property type="match status" value="1"/>
</dbReference>
<dbReference type="Gene3D" id="3.30.40.10">
    <property type="entry name" value="Zinc/RING finger domain, C3HC4 (zinc finger)"/>
    <property type="match status" value="1"/>
</dbReference>
<dbReference type="OrthoDB" id="6156957at2759"/>
<protein>
    <recommendedName>
        <fullName evidence="9">B box-type domain-containing protein</fullName>
    </recommendedName>
</protein>
<feature type="domain" description="B box-type" evidence="6">
    <location>
        <begin position="183"/>
        <end position="227"/>
    </location>
</feature>
<dbReference type="CDD" id="cd19756">
    <property type="entry name" value="Bbox2"/>
    <property type="match status" value="1"/>
</dbReference>
<dbReference type="Gene3D" id="3.30.160.60">
    <property type="entry name" value="Classic Zinc Finger"/>
    <property type="match status" value="1"/>
</dbReference>
<evidence type="ECO:0000313" key="7">
    <source>
        <dbReference type="EMBL" id="ESP01860.1"/>
    </source>
</evidence>
<reference evidence="7 8" key="1">
    <citation type="journal article" date="2013" name="Nature">
        <title>Insights into bilaterian evolution from three spiralian genomes.</title>
        <authorList>
            <person name="Simakov O."/>
            <person name="Marletaz F."/>
            <person name="Cho S.J."/>
            <person name="Edsinger-Gonzales E."/>
            <person name="Havlak P."/>
            <person name="Hellsten U."/>
            <person name="Kuo D.H."/>
            <person name="Larsson T."/>
            <person name="Lv J."/>
            <person name="Arendt D."/>
            <person name="Savage R."/>
            <person name="Osoegawa K."/>
            <person name="de Jong P."/>
            <person name="Grimwood J."/>
            <person name="Chapman J.A."/>
            <person name="Shapiro H."/>
            <person name="Aerts A."/>
            <person name="Otillar R.P."/>
            <person name="Terry A.Y."/>
            <person name="Boore J.L."/>
            <person name="Grigoriev I.V."/>
            <person name="Lindberg D.R."/>
            <person name="Seaver E.C."/>
            <person name="Weisblat D.A."/>
            <person name="Putnam N.H."/>
            <person name="Rokhsar D.S."/>
        </authorList>
    </citation>
    <scope>NUCLEOTIDE SEQUENCE [LARGE SCALE GENOMIC DNA]</scope>
</reference>
<dbReference type="OMA" id="CEMEPPR"/>
<dbReference type="SMART" id="SM00336">
    <property type="entry name" value="BBOX"/>
    <property type="match status" value="2"/>
</dbReference>
<dbReference type="EMBL" id="KB200347">
    <property type="protein sequence ID" value="ESP01860.1"/>
    <property type="molecule type" value="Genomic_DNA"/>
</dbReference>
<evidence type="ECO:0000259" key="5">
    <source>
        <dbReference type="PROSITE" id="PS50089"/>
    </source>
</evidence>
<dbReference type="AlphaFoldDB" id="V4CI97"/>
<keyword evidence="3" id="KW-0862">Zinc</keyword>
<feature type="domain" description="B box-type" evidence="6">
    <location>
        <begin position="129"/>
        <end position="176"/>
    </location>
</feature>
<evidence type="ECO:0000256" key="3">
    <source>
        <dbReference type="ARBA" id="ARBA00022833"/>
    </source>
</evidence>
<evidence type="ECO:0000256" key="1">
    <source>
        <dbReference type="ARBA" id="ARBA00022723"/>
    </source>
</evidence>
<dbReference type="GeneID" id="20234128"/>
<gene>
    <name evidence="7" type="ORF">LOTGIDRAFT_138954</name>
</gene>
<dbReference type="InterPro" id="IPR001841">
    <property type="entry name" value="Znf_RING"/>
</dbReference>
<organism evidence="7 8">
    <name type="scientific">Lottia gigantea</name>
    <name type="common">Giant owl limpet</name>
    <dbReference type="NCBI Taxonomy" id="225164"/>
    <lineage>
        <taxon>Eukaryota</taxon>
        <taxon>Metazoa</taxon>
        <taxon>Spiralia</taxon>
        <taxon>Lophotrochozoa</taxon>
        <taxon>Mollusca</taxon>
        <taxon>Gastropoda</taxon>
        <taxon>Patellogastropoda</taxon>
        <taxon>Lottioidea</taxon>
        <taxon>Lottiidae</taxon>
        <taxon>Lottia</taxon>
    </lineage>
</organism>
<dbReference type="PROSITE" id="PS50089">
    <property type="entry name" value="ZF_RING_2"/>
    <property type="match status" value="1"/>
</dbReference>
<dbReference type="InterPro" id="IPR017907">
    <property type="entry name" value="Znf_RING_CS"/>
</dbReference>
<dbReference type="Proteomes" id="UP000030746">
    <property type="component" value="Unassembled WGS sequence"/>
</dbReference>
<dbReference type="HOGENOM" id="CLU_013137_5_2_1"/>
<dbReference type="GO" id="GO:0061630">
    <property type="term" value="F:ubiquitin protein ligase activity"/>
    <property type="evidence" value="ECO:0007669"/>
    <property type="project" value="TreeGrafter"/>
</dbReference>
<dbReference type="InterPro" id="IPR013083">
    <property type="entry name" value="Znf_RING/FYVE/PHD"/>
</dbReference>
<keyword evidence="8" id="KW-1185">Reference proteome</keyword>
<dbReference type="PROSITE" id="PS50119">
    <property type="entry name" value="ZF_BBOX"/>
    <property type="match status" value="2"/>
</dbReference>
<dbReference type="InterPro" id="IPR027370">
    <property type="entry name" value="Znf-RING_euk"/>
</dbReference>
<dbReference type="RefSeq" id="XP_009047445.1">
    <property type="nucleotide sequence ID" value="XM_009049197.1"/>
</dbReference>
<dbReference type="SUPFAM" id="SSF57845">
    <property type="entry name" value="B-box zinc-binding domain"/>
    <property type="match status" value="1"/>
</dbReference>
<evidence type="ECO:0000259" key="6">
    <source>
        <dbReference type="PROSITE" id="PS50119"/>
    </source>
</evidence>